<dbReference type="InterPro" id="IPR012489">
    <property type="entry name" value="NucleaseA_inhib-like"/>
</dbReference>
<comment type="caution">
    <text evidence="2">The sequence shown here is derived from an EMBL/GenBank/DDBJ whole genome shotgun (WGS) entry which is preliminary data.</text>
</comment>
<dbReference type="OrthoDB" id="2329895at2759"/>
<dbReference type="EMBL" id="MCGN01000003">
    <property type="protein sequence ID" value="ORY99237.1"/>
    <property type="molecule type" value="Genomic_DNA"/>
</dbReference>
<organism evidence="2 3">
    <name type="scientific">Syncephalastrum racemosum</name>
    <name type="common">Filamentous fungus</name>
    <dbReference type="NCBI Taxonomy" id="13706"/>
    <lineage>
        <taxon>Eukaryota</taxon>
        <taxon>Fungi</taxon>
        <taxon>Fungi incertae sedis</taxon>
        <taxon>Mucoromycota</taxon>
        <taxon>Mucoromycotina</taxon>
        <taxon>Mucoromycetes</taxon>
        <taxon>Mucorales</taxon>
        <taxon>Syncephalastraceae</taxon>
        <taxon>Syncephalastrum</taxon>
    </lineage>
</organism>
<feature type="region of interest" description="Disordered" evidence="1">
    <location>
        <begin position="109"/>
        <end position="139"/>
    </location>
</feature>
<dbReference type="InParanoid" id="A0A1X2HJL0"/>
<dbReference type="AlphaFoldDB" id="A0A1X2HJL0"/>
<reference evidence="2 3" key="1">
    <citation type="submission" date="2016-07" db="EMBL/GenBank/DDBJ databases">
        <title>Pervasive Adenine N6-methylation of Active Genes in Fungi.</title>
        <authorList>
            <consortium name="DOE Joint Genome Institute"/>
            <person name="Mondo S.J."/>
            <person name="Dannebaum R.O."/>
            <person name="Kuo R.C."/>
            <person name="Labutti K."/>
            <person name="Haridas S."/>
            <person name="Kuo A."/>
            <person name="Salamov A."/>
            <person name="Ahrendt S.R."/>
            <person name="Lipzen A."/>
            <person name="Sullivan W."/>
            <person name="Andreopoulos W.B."/>
            <person name="Clum A."/>
            <person name="Lindquist E."/>
            <person name="Daum C."/>
            <person name="Ramamoorthy G.K."/>
            <person name="Gryganskyi A."/>
            <person name="Culley D."/>
            <person name="Magnuson J.K."/>
            <person name="James T.Y."/>
            <person name="O'Malley M.A."/>
            <person name="Stajich J.E."/>
            <person name="Spatafora J.W."/>
            <person name="Visel A."/>
            <person name="Grigoriev I.V."/>
        </authorList>
    </citation>
    <scope>NUCLEOTIDE SEQUENCE [LARGE SCALE GENOMIC DNA]</scope>
    <source>
        <strain evidence="2 3">NRRL 2496</strain>
    </source>
</reference>
<proteinExistence type="predicted"/>
<protein>
    <submittedName>
        <fullName evidence="2">Uncharacterized protein</fullName>
    </submittedName>
</protein>
<name>A0A1X2HJL0_SYNRA</name>
<sequence length="273" mass="30175">MTEQSRIDSIIVVDVVWARGSIRKAAKRLPKSEYRKSVVRYGVEWSCMTSAFGCDRKSGEICLIALTQSGGSLGCCCCFVAAIEIHVYPHFHTLRQSLMSDDSYARMLNNPSINPPPAAAQASNTMQDPALPQGNLSTATPFPELDALQKQMTQHTEDLVLVSETDAPLEWISADWDQKPWPPACEDLKGWVQDTTPCKTQSLQDFFGPLTDASRDPYEQSQGFKAVQETFGKADDTRVFLCGERSIVVLILGVLTSGPRRALFGLRSLLVRT</sequence>
<dbReference type="Gene3D" id="3.40.1460.10">
    <property type="entry name" value="Nuclease A inhibitor-like"/>
    <property type="match status" value="1"/>
</dbReference>
<dbReference type="Proteomes" id="UP000242180">
    <property type="component" value="Unassembled WGS sequence"/>
</dbReference>
<evidence type="ECO:0000313" key="2">
    <source>
        <dbReference type="EMBL" id="ORY99237.1"/>
    </source>
</evidence>
<gene>
    <name evidence="2" type="ORF">BCR43DRAFT_471887</name>
</gene>
<dbReference type="Pfam" id="PF07924">
    <property type="entry name" value="NuiA"/>
    <property type="match status" value="1"/>
</dbReference>
<evidence type="ECO:0000256" key="1">
    <source>
        <dbReference type="SAM" id="MobiDB-lite"/>
    </source>
</evidence>
<dbReference type="OMA" id="APLEWIS"/>
<evidence type="ECO:0000313" key="3">
    <source>
        <dbReference type="Proteomes" id="UP000242180"/>
    </source>
</evidence>
<accession>A0A1X2HJL0</accession>
<keyword evidence="3" id="KW-1185">Reference proteome</keyword>